<dbReference type="NCBIfam" id="NF004162">
    <property type="entry name" value="PRK05627.1-5"/>
    <property type="match status" value="1"/>
</dbReference>
<dbReference type="EC" id="2.7.7.2" evidence="14"/>
<dbReference type="SMART" id="SM00904">
    <property type="entry name" value="Flavokinase"/>
    <property type="match status" value="1"/>
</dbReference>
<evidence type="ECO:0000256" key="12">
    <source>
        <dbReference type="ARBA" id="ARBA00047880"/>
    </source>
</evidence>
<dbReference type="PANTHER" id="PTHR22749">
    <property type="entry name" value="RIBOFLAVIN KINASE/FMN ADENYLYLTRANSFERASE"/>
    <property type="match status" value="1"/>
</dbReference>
<keyword evidence="17" id="KW-1185">Reference proteome</keyword>
<evidence type="ECO:0000256" key="14">
    <source>
        <dbReference type="PIRNR" id="PIRNR004491"/>
    </source>
</evidence>
<protein>
    <recommendedName>
        <fullName evidence="14">Riboflavin biosynthesis protein</fullName>
    </recommendedName>
    <domain>
        <recommendedName>
            <fullName evidence="14">Riboflavin kinase</fullName>
            <ecNumber evidence="14">2.7.1.26</ecNumber>
        </recommendedName>
        <alternativeName>
            <fullName evidence="14">Flavokinase</fullName>
        </alternativeName>
    </domain>
    <domain>
        <recommendedName>
            <fullName evidence="14">FMN adenylyltransferase</fullName>
            <ecNumber evidence="14">2.7.7.2</ecNumber>
        </recommendedName>
        <alternativeName>
            <fullName evidence="14">FAD pyrophosphorylase</fullName>
        </alternativeName>
        <alternativeName>
            <fullName evidence="14">FAD synthase</fullName>
        </alternativeName>
    </domain>
</protein>
<dbReference type="GO" id="GO:0006747">
    <property type="term" value="P:FAD biosynthetic process"/>
    <property type="evidence" value="ECO:0007669"/>
    <property type="project" value="UniProtKB-UniRule"/>
</dbReference>
<dbReference type="CDD" id="cd02064">
    <property type="entry name" value="FAD_synthetase_N"/>
    <property type="match status" value="1"/>
</dbReference>
<evidence type="ECO:0000256" key="2">
    <source>
        <dbReference type="ARBA" id="ARBA00005201"/>
    </source>
</evidence>
<evidence type="ECO:0000256" key="4">
    <source>
        <dbReference type="ARBA" id="ARBA00022643"/>
    </source>
</evidence>
<comment type="catalytic activity">
    <reaction evidence="12 14">
        <text>riboflavin + ATP = FMN + ADP + H(+)</text>
        <dbReference type="Rhea" id="RHEA:14357"/>
        <dbReference type="ChEBI" id="CHEBI:15378"/>
        <dbReference type="ChEBI" id="CHEBI:30616"/>
        <dbReference type="ChEBI" id="CHEBI:57986"/>
        <dbReference type="ChEBI" id="CHEBI:58210"/>
        <dbReference type="ChEBI" id="CHEBI:456216"/>
        <dbReference type="EC" id="2.7.1.26"/>
    </reaction>
</comment>
<evidence type="ECO:0000256" key="5">
    <source>
        <dbReference type="ARBA" id="ARBA00022679"/>
    </source>
</evidence>
<dbReference type="InterPro" id="IPR014729">
    <property type="entry name" value="Rossmann-like_a/b/a_fold"/>
</dbReference>
<evidence type="ECO:0000256" key="6">
    <source>
        <dbReference type="ARBA" id="ARBA00022695"/>
    </source>
</evidence>
<evidence type="ECO:0000313" key="16">
    <source>
        <dbReference type="EMBL" id="MSS63334.1"/>
    </source>
</evidence>
<dbReference type="Pfam" id="PF06574">
    <property type="entry name" value="FAD_syn"/>
    <property type="match status" value="1"/>
</dbReference>
<keyword evidence="8 14" id="KW-0418">Kinase</keyword>
<evidence type="ECO:0000256" key="3">
    <source>
        <dbReference type="ARBA" id="ARBA00022630"/>
    </source>
</evidence>
<dbReference type="InterPro" id="IPR023468">
    <property type="entry name" value="Riboflavin_kinase"/>
</dbReference>
<evidence type="ECO:0000256" key="11">
    <source>
        <dbReference type="ARBA" id="ARBA00023268"/>
    </source>
</evidence>
<gene>
    <name evidence="16" type="ORF">FYJ58_05515</name>
</gene>
<keyword evidence="4 14" id="KW-0288">FMN</keyword>
<comment type="pathway">
    <text evidence="2 14">Cofactor biosynthesis; FMN biosynthesis; FMN from riboflavin (ATP route): step 1/1.</text>
</comment>
<dbReference type="GO" id="GO:0008531">
    <property type="term" value="F:riboflavin kinase activity"/>
    <property type="evidence" value="ECO:0007669"/>
    <property type="project" value="UniProtKB-UniRule"/>
</dbReference>
<dbReference type="GO" id="GO:0003919">
    <property type="term" value="F:FMN adenylyltransferase activity"/>
    <property type="evidence" value="ECO:0007669"/>
    <property type="project" value="UniProtKB-UniRule"/>
</dbReference>
<keyword evidence="3 14" id="KW-0285">Flavoprotein</keyword>
<keyword evidence="7 14" id="KW-0547">Nucleotide-binding</keyword>
<comment type="caution">
    <text evidence="16">The sequence shown here is derived from an EMBL/GenBank/DDBJ whole genome shotgun (WGS) entry which is preliminary data.</text>
</comment>
<accession>A0A6L5XXI2</accession>
<evidence type="ECO:0000256" key="1">
    <source>
        <dbReference type="ARBA" id="ARBA00004726"/>
    </source>
</evidence>
<keyword evidence="6 14" id="KW-0548">Nucleotidyltransferase</keyword>
<dbReference type="FunFam" id="3.40.50.620:FF:000021">
    <property type="entry name" value="Riboflavin biosynthesis protein"/>
    <property type="match status" value="1"/>
</dbReference>
<organism evidence="16 17">
    <name type="scientific">Velocimicrobium porci</name>
    <dbReference type="NCBI Taxonomy" id="2606634"/>
    <lineage>
        <taxon>Bacteria</taxon>
        <taxon>Bacillati</taxon>
        <taxon>Bacillota</taxon>
        <taxon>Clostridia</taxon>
        <taxon>Lachnospirales</taxon>
        <taxon>Lachnospiraceae</taxon>
        <taxon>Velocimicrobium</taxon>
    </lineage>
</organism>
<dbReference type="UniPathway" id="UPA00276">
    <property type="reaction ID" value="UER00406"/>
</dbReference>
<dbReference type="SUPFAM" id="SSF82114">
    <property type="entry name" value="Riboflavin kinase-like"/>
    <property type="match status" value="1"/>
</dbReference>
<dbReference type="AlphaFoldDB" id="A0A6L5XXI2"/>
<dbReference type="InterPro" id="IPR015864">
    <property type="entry name" value="FAD_synthase"/>
</dbReference>
<dbReference type="Pfam" id="PF01687">
    <property type="entry name" value="Flavokinase"/>
    <property type="match status" value="1"/>
</dbReference>
<dbReference type="NCBIfam" id="TIGR00083">
    <property type="entry name" value="ribF"/>
    <property type="match status" value="1"/>
</dbReference>
<dbReference type="PIRSF" id="PIRSF004491">
    <property type="entry name" value="FAD_Synth"/>
    <property type="match status" value="1"/>
</dbReference>
<name>A0A6L5XXI2_9FIRM</name>
<comment type="catalytic activity">
    <reaction evidence="13 14">
        <text>FMN + ATP + H(+) = FAD + diphosphate</text>
        <dbReference type="Rhea" id="RHEA:17237"/>
        <dbReference type="ChEBI" id="CHEBI:15378"/>
        <dbReference type="ChEBI" id="CHEBI:30616"/>
        <dbReference type="ChEBI" id="CHEBI:33019"/>
        <dbReference type="ChEBI" id="CHEBI:57692"/>
        <dbReference type="ChEBI" id="CHEBI:58210"/>
        <dbReference type="EC" id="2.7.7.2"/>
    </reaction>
</comment>
<dbReference type="UniPathway" id="UPA00277">
    <property type="reaction ID" value="UER00407"/>
</dbReference>
<keyword evidence="11" id="KW-0511">Multifunctional enzyme</keyword>
<evidence type="ECO:0000313" key="17">
    <source>
        <dbReference type="Proteomes" id="UP000482209"/>
    </source>
</evidence>
<dbReference type="Gene3D" id="3.40.50.620">
    <property type="entry name" value="HUPs"/>
    <property type="match status" value="1"/>
</dbReference>
<dbReference type="EC" id="2.7.1.26" evidence="14"/>
<comment type="similarity">
    <text evidence="14">Belongs to the ribF family.</text>
</comment>
<evidence type="ECO:0000256" key="7">
    <source>
        <dbReference type="ARBA" id="ARBA00022741"/>
    </source>
</evidence>
<evidence type="ECO:0000256" key="13">
    <source>
        <dbReference type="ARBA" id="ARBA00049494"/>
    </source>
</evidence>
<comment type="pathway">
    <text evidence="1 14">Cofactor biosynthesis; FAD biosynthesis; FAD from FMN: step 1/1.</text>
</comment>
<dbReference type="RefSeq" id="WP_154518468.1">
    <property type="nucleotide sequence ID" value="NZ_VUMT01000006.1"/>
</dbReference>
<evidence type="ECO:0000256" key="9">
    <source>
        <dbReference type="ARBA" id="ARBA00022827"/>
    </source>
</evidence>
<sequence>MQYLNDTKFQLKNTAVTLGKFDGIHIGHQRLLNCVKQFKEQGLETVVFSFLFPPSVLLSNTELNLIFTEEEKKTQFEEFGIDTIISYPFTREMLKMEPEQFIKEILVKQLDAKAVVVGSDFHFGHNRCGDIALLERMSEEYGYKLIVFEKVKLGGSCVSSSRIRKELRNGNMELVQQMLGQPYFVTGTVTHGRKLGRTLGMPTANIVPSDEKLLPPYGVYVSKTKVDGKEFIGITNIGVKPTVGAEEKRLVETFLFDYHGNLYGKELKVDLYCFERPEKKFVSIEELKQQMENDAIFGKQYFAS</sequence>
<dbReference type="PANTHER" id="PTHR22749:SF6">
    <property type="entry name" value="RIBOFLAVIN KINASE"/>
    <property type="match status" value="1"/>
</dbReference>
<dbReference type="Proteomes" id="UP000482209">
    <property type="component" value="Unassembled WGS sequence"/>
</dbReference>
<dbReference type="GO" id="GO:0005524">
    <property type="term" value="F:ATP binding"/>
    <property type="evidence" value="ECO:0007669"/>
    <property type="project" value="UniProtKB-UniRule"/>
</dbReference>
<keyword evidence="5 14" id="KW-0808">Transferase</keyword>
<evidence type="ECO:0000256" key="10">
    <source>
        <dbReference type="ARBA" id="ARBA00022840"/>
    </source>
</evidence>
<dbReference type="InterPro" id="IPR015865">
    <property type="entry name" value="Riboflavin_kinase_bac/euk"/>
</dbReference>
<evidence type="ECO:0000259" key="15">
    <source>
        <dbReference type="SMART" id="SM00904"/>
    </source>
</evidence>
<dbReference type="GO" id="GO:0009231">
    <property type="term" value="P:riboflavin biosynthetic process"/>
    <property type="evidence" value="ECO:0007669"/>
    <property type="project" value="InterPro"/>
</dbReference>
<keyword evidence="9 14" id="KW-0274">FAD</keyword>
<evidence type="ECO:0000256" key="8">
    <source>
        <dbReference type="ARBA" id="ARBA00022777"/>
    </source>
</evidence>
<keyword evidence="10 14" id="KW-0067">ATP-binding</keyword>
<dbReference type="SUPFAM" id="SSF52374">
    <property type="entry name" value="Nucleotidylyl transferase"/>
    <property type="match status" value="1"/>
</dbReference>
<dbReference type="InterPro" id="IPR023465">
    <property type="entry name" value="Riboflavin_kinase_dom_sf"/>
</dbReference>
<dbReference type="Gene3D" id="2.40.30.30">
    <property type="entry name" value="Riboflavin kinase-like"/>
    <property type="match status" value="1"/>
</dbReference>
<dbReference type="InterPro" id="IPR002606">
    <property type="entry name" value="Riboflavin_kinase_bac"/>
</dbReference>
<reference evidence="16 17" key="1">
    <citation type="submission" date="2019-08" db="EMBL/GenBank/DDBJ databases">
        <title>In-depth cultivation of the pig gut microbiome towards novel bacterial diversity and tailored functional studies.</title>
        <authorList>
            <person name="Wylensek D."/>
            <person name="Hitch T.C.A."/>
            <person name="Clavel T."/>
        </authorList>
    </citation>
    <scope>NUCLEOTIDE SEQUENCE [LARGE SCALE GENOMIC DNA]</scope>
    <source>
        <strain evidence="16 17">WCA-693-APC-MOT-I</strain>
    </source>
</reference>
<proteinExistence type="inferred from homology"/>
<dbReference type="GO" id="GO:0009398">
    <property type="term" value="P:FMN biosynthetic process"/>
    <property type="evidence" value="ECO:0007669"/>
    <property type="project" value="UniProtKB-UniRule"/>
</dbReference>
<feature type="domain" description="Riboflavin kinase" evidence="15">
    <location>
        <begin position="178"/>
        <end position="303"/>
    </location>
</feature>
<dbReference type="EMBL" id="VUMT01000006">
    <property type="protein sequence ID" value="MSS63334.1"/>
    <property type="molecule type" value="Genomic_DNA"/>
</dbReference>